<dbReference type="GO" id="GO:0002949">
    <property type="term" value="P:tRNA threonylcarbamoyladenosine modification"/>
    <property type="evidence" value="ECO:0007669"/>
    <property type="project" value="InterPro"/>
</dbReference>
<protein>
    <recommendedName>
        <fullName evidence="3">tRNA threonylcarbamoyladenosine biosynthesis protein TsaE</fullName>
    </recommendedName>
    <alternativeName>
        <fullName evidence="10">t(6)A37 threonylcarbamoyladenosine biosynthesis protein TsaE</fullName>
    </alternativeName>
</protein>
<dbReference type="GO" id="GO:0005737">
    <property type="term" value="C:cytoplasm"/>
    <property type="evidence" value="ECO:0007669"/>
    <property type="project" value="UniProtKB-SubCell"/>
</dbReference>
<dbReference type="EMBL" id="QEAS01000001">
    <property type="protein sequence ID" value="PWG82554.1"/>
    <property type="molecule type" value="Genomic_DNA"/>
</dbReference>
<dbReference type="InterPro" id="IPR003442">
    <property type="entry name" value="T6A_TsaE"/>
</dbReference>
<evidence type="ECO:0000256" key="2">
    <source>
        <dbReference type="ARBA" id="ARBA00007599"/>
    </source>
</evidence>
<evidence type="ECO:0000256" key="3">
    <source>
        <dbReference type="ARBA" id="ARBA00019010"/>
    </source>
</evidence>
<keyword evidence="7" id="KW-0547">Nucleotide-binding</keyword>
<accession>A0A2U2PMM5</accession>
<dbReference type="AlphaFoldDB" id="A0A2U2PMM5"/>
<evidence type="ECO:0000256" key="4">
    <source>
        <dbReference type="ARBA" id="ARBA00022490"/>
    </source>
</evidence>
<comment type="subcellular location">
    <subcellularLocation>
        <location evidence="1">Cytoplasm</location>
    </subcellularLocation>
</comment>
<evidence type="ECO:0000256" key="8">
    <source>
        <dbReference type="ARBA" id="ARBA00022840"/>
    </source>
</evidence>
<evidence type="ECO:0000313" key="12">
    <source>
        <dbReference type="Proteomes" id="UP000245647"/>
    </source>
</evidence>
<dbReference type="PANTHER" id="PTHR33540:SF2">
    <property type="entry name" value="TRNA THREONYLCARBAMOYLADENOSINE BIOSYNTHESIS PROTEIN TSAE"/>
    <property type="match status" value="1"/>
</dbReference>
<keyword evidence="12" id="KW-1185">Reference proteome</keyword>
<dbReference type="PANTHER" id="PTHR33540">
    <property type="entry name" value="TRNA THREONYLCARBAMOYLADENOSINE BIOSYNTHESIS PROTEIN TSAE"/>
    <property type="match status" value="1"/>
</dbReference>
<dbReference type="GO" id="GO:0046872">
    <property type="term" value="F:metal ion binding"/>
    <property type="evidence" value="ECO:0007669"/>
    <property type="project" value="UniProtKB-KW"/>
</dbReference>
<sequence length="138" mass="15474">MESGISSLEELPGVAEKLISFAADERIFLFFGDMGAGKTTLIKEMCRILGVKRTVSSPTFSIVNEYESDAGVIFHFDFYRLKNETEALDLGYEDYFYSGNYCFVEWPEKIPGLIPDHHVKVNIASLGETSRHIAAGKH</sequence>
<dbReference type="RefSeq" id="WP_109413973.1">
    <property type="nucleotide sequence ID" value="NZ_QEAS01000001.1"/>
</dbReference>
<evidence type="ECO:0000256" key="10">
    <source>
        <dbReference type="ARBA" id="ARBA00032441"/>
    </source>
</evidence>
<comment type="caution">
    <text evidence="11">The sequence shown here is derived from an EMBL/GenBank/DDBJ whole genome shotgun (WGS) entry which is preliminary data.</text>
</comment>
<dbReference type="SUPFAM" id="SSF52540">
    <property type="entry name" value="P-loop containing nucleoside triphosphate hydrolases"/>
    <property type="match status" value="1"/>
</dbReference>
<evidence type="ECO:0000256" key="5">
    <source>
        <dbReference type="ARBA" id="ARBA00022694"/>
    </source>
</evidence>
<proteinExistence type="inferred from homology"/>
<evidence type="ECO:0000256" key="9">
    <source>
        <dbReference type="ARBA" id="ARBA00022842"/>
    </source>
</evidence>
<dbReference type="Pfam" id="PF02367">
    <property type="entry name" value="TsaE"/>
    <property type="match status" value="1"/>
</dbReference>
<dbReference type="GO" id="GO:0016740">
    <property type="term" value="F:transferase activity"/>
    <property type="evidence" value="ECO:0007669"/>
    <property type="project" value="UniProtKB-KW"/>
</dbReference>
<evidence type="ECO:0000256" key="6">
    <source>
        <dbReference type="ARBA" id="ARBA00022723"/>
    </source>
</evidence>
<dbReference type="Gene3D" id="3.40.50.300">
    <property type="entry name" value="P-loop containing nucleotide triphosphate hydrolases"/>
    <property type="match status" value="1"/>
</dbReference>
<keyword evidence="8" id="KW-0067">ATP-binding</keyword>
<evidence type="ECO:0000256" key="1">
    <source>
        <dbReference type="ARBA" id="ARBA00004496"/>
    </source>
</evidence>
<keyword evidence="9" id="KW-0460">Magnesium</keyword>
<name>A0A2U2PMM5_9SPHI</name>
<evidence type="ECO:0000256" key="7">
    <source>
        <dbReference type="ARBA" id="ARBA00022741"/>
    </source>
</evidence>
<dbReference type="InterPro" id="IPR027417">
    <property type="entry name" value="P-loop_NTPase"/>
</dbReference>
<reference evidence="11 12" key="1">
    <citation type="submission" date="2018-04" db="EMBL/GenBank/DDBJ databases">
        <title>Pedobacter chongqingensis sp. nov., isolated from a rottenly hemp rope.</title>
        <authorList>
            <person name="Cai Y."/>
        </authorList>
    </citation>
    <scope>NUCLEOTIDE SEQUENCE [LARGE SCALE GENOMIC DNA]</scope>
    <source>
        <strain evidence="11 12">FJ4-8</strain>
    </source>
</reference>
<keyword evidence="11" id="KW-0808">Transferase</keyword>
<keyword evidence="5" id="KW-0819">tRNA processing</keyword>
<dbReference type="GO" id="GO:0005524">
    <property type="term" value="F:ATP binding"/>
    <property type="evidence" value="ECO:0007669"/>
    <property type="project" value="UniProtKB-KW"/>
</dbReference>
<dbReference type="Proteomes" id="UP000245647">
    <property type="component" value="Unassembled WGS sequence"/>
</dbReference>
<organism evidence="11 12">
    <name type="scientific">Pararcticibacter amylolyticus</name>
    <dbReference type="NCBI Taxonomy" id="2173175"/>
    <lineage>
        <taxon>Bacteria</taxon>
        <taxon>Pseudomonadati</taxon>
        <taxon>Bacteroidota</taxon>
        <taxon>Sphingobacteriia</taxon>
        <taxon>Sphingobacteriales</taxon>
        <taxon>Sphingobacteriaceae</taxon>
        <taxon>Pararcticibacter</taxon>
    </lineage>
</organism>
<dbReference type="NCBIfam" id="TIGR00150">
    <property type="entry name" value="T6A_YjeE"/>
    <property type="match status" value="1"/>
</dbReference>
<comment type="similarity">
    <text evidence="2">Belongs to the TsaE family.</text>
</comment>
<keyword evidence="6" id="KW-0479">Metal-binding</keyword>
<keyword evidence="4" id="KW-0963">Cytoplasm</keyword>
<gene>
    <name evidence="11" type="ORF">DDR33_01435</name>
</gene>
<dbReference type="OrthoDB" id="9815896at2"/>
<evidence type="ECO:0000313" key="11">
    <source>
        <dbReference type="EMBL" id="PWG82554.1"/>
    </source>
</evidence>